<reference evidence="3 4" key="1">
    <citation type="journal article" date="2019" name="Genome Biol. Evol.">
        <title>Insights into the evolution of the New World diploid cottons (Gossypium, subgenus Houzingenia) based on genome sequencing.</title>
        <authorList>
            <person name="Grover C.E."/>
            <person name="Arick M.A. 2nd"/>
            <person name="Thrash A."/>
            <person name="Conover J.L."/>
            <person name="Sanders W.S."/>
            <person name="Peterson D.G."/>
            <person name="Frelichowski J.E."/>
            <person name="Scheffler J.A."/>
            <person name="Scheffler B.E."/>
            <person name="Wendel J.F."/>
        </authorList>
    </citation>
    <scope>NUCLEOTIDE SEQUENCE [LARGE SCALE GENOMIC DNA]</scope>
    <source>
        <strain evidence="3">0</strain>
        <tissue evidence="3">Leaf</tissue>
    </source>
</reference>
<dbReference type="EMBL" id="JABFAD010000010">
    <property type="protein sequence ID" value="MBA0810848.1"/>
    <property type="molecule type" value="Genomic_DNA"/>
</dbReference>
<accession>A0A7J9HMI8</accession>
<evidence type="ECO:0000256" key="1">
    <source>
        <dbReference type="SAM" id="MobiDB-lite"/>
    </source>
</evidence>
<name>A0A7J9HMI8_9ROSI</name>
<comment type="caution">
    <text evidence="3">The sequence shown here is derived from an EMBL/GenBank/DDBJ whole genome shotgun (WGS) entry which is preliminary data.</text>
</comment>
<dbReference type="Proteomes" id="UP000593560">
    <property type="component" value="Unassembled WGS sequence"/>
</dbReference>
<sequence>MANPRRNSYSTNQSVDGSFQSQTQSSSSLSSLKHLLKKPHALPFLLLLLLLLTWVSLRLQYSSRFRHQQLGQGGHGDDDSKANLVRFKSGLPSAIVKDKRGWLLDPVSLALQFGVRGILFVYVVLFHAEFTKIWMPYSVPFTPSKCDLWSNCMKSCVCLVTLLVAYFLAGGAVSCSQVHIGEIRRGDIRGNHRHYSCNETFVIWGAKTKFRLENNQMDGRGYAEVTIGEDEVVVAASPSGTAHALVNVDALRNTYFVGCQDGMVKSNSSNTDFNVWKNL</sequence>
<dbReference type="GO" id="GO:0005802">
    <property type="term" value="C:trans-Golgi network"/>
    <property type="evidence" value="ECO:0007669"/>
    <property type="project" value="TreeGrafter"/>
</dbReference>
<dbReference type="InterPro" id="IPR014710">
    <property type="entry name" value="RmlC-like_jellyroll"/>
</dbReference>
<feature type="transmembrane region" description="Helical" evidence="2">
    <location>
        <begin position="107"/>
        <end position="128"/>
    </location>
</feature>
<proteinExistence type="predicted"/>
<dbReference type="AlphaFoldDB" id="A0A7J9HMI8"/>
<dbReference type="Gene3D" id="2.60.120.10">
    <property type="entry name" value="Jelly Rolls"/>
    <property type="match status" value="1"/>
</dbReference>
<evidence type="ECO:0000313" key="4">
    <source>
        <dbReference type="Proteomes" id="UP000593560"/>
    </source>
</evidence>
<dbReference type="GO" id="GO:0005768">
    <property type="term" value="C:endosome"/>
    <property type="evidence" value="ECO:0007669"/>
    <property type="project" value="TreeGrafter"/>
</dbReference>
<dbReference type="PANTHER" id="PTHR37742:SF1">
    <property type="entry name" value="OS01G0810200 PROTEIN"/>
    <property type="match status" value="1"/>
</dbReference>
<keyword evidence="2" id="KW-0472">Membrane</keyword>
<protein>
    <submittedName>
        <fullName evidence="3">Uncharacterized protein</fullName>
    </submittedName>
</protein>
<feature type="region of interest" description="Disordered" evidence="1">
    <location>
        <begin position="1"/>
        <end position="22"/>
    </location>
</feature>
<dbReference type="OrthoDB" id="2017432at2759"/>
<keyword evidence="4" id="KW-1185">Reference proteome</keyword>
<feature type="transmembrane region" description="Helical" evidence="2">
    <location>
        <begin position="41"/>
        <end position="59"/>
    </location>
</feature>
<feature type="compositionally biased region" description="Polar residues" evidence="1">
    <location>
        <begin position="1"/>
        <end position="17"/>
    </location>
</feature>
<evidence type="ECO:0000256" key="2">
    <source>
        <dbReference type="SAM" id="Phobius"/>
    </source>
</evidence>
<keyword evidence="2" id="KW-0812">Transmembrane</keyword>
<gene>
    <name evidence="3" type="ORF">Gohar_002804</name>
</gene>
<keyword evidence="2" id="KW-1133">Transmembrane helix</keyword>
<dbReference type="PANTHER" id="PTHR37742">
    <property type="entry name" value="OS01G0810200 PROTEIN"/>
    <property type="match status" value="1"/>
</dbReference>
<evidence type="ECO:0000313" key="3">
    <source>
        <dbReference type="EMBL" id="MBA0810848.1"/>
    </source>
</evidence>
<organism evidence="3 4">
    <name type="scientific">Gossypium harknessii</name>
    <dbReference type="NCBI Taxonomy" id="34285"/>
    <lineage>
        <taxon>Eukaryota</taxon>
        <taxon>Viridiplantae</taxon>
        <taxon>Streptophyta</taxon>
        <taxon>Embryophyta</taxon>
        <taxon>Tracheophyta</taxon>
        <taxon>Spermatophyta</taxon>
        <taxon>Magnoliopsida</taxon>
        <taxon>eudicotyledons</taxon>
        <taxon>Gunneridae</taxon>
        <taxon>Pentapetalae</taxon>
        <taxon>rosids</taxon>
        <taxon>malvids</taxon>
        <taxon>Malvales</taxon>
        <taxon>Malvaceae</taxon>
        <taxon>Malvoideae</taxon>
        <taxon>Gossypium</taxon>
    </lineage>
</organism>